<evidence type="ECO:0000313" key="2">
    <source>
        <dbReference type="Proteomes" id="UP001165652"/>
    </source>
</evidence>
<dbReference type="EMBL" id="JAQQLI010000003">
    <property type="protein sequence ID" value="MDC7784801.1"/>
    <property type="molecule type" value="Genomic_DNA"/>
</dbReference>
<sequence>MARLISGQEIVDGWHPLDGVPAPEFVPDQWTGPHVGLRLWEAFEVLRRMPMPRGPREFGRAWPAYRVEWADLLAEQEGAQQAAQLREKQRVAKVLPTAEEVSRMERAISWPARFLATDRRLLLAVQRAALAFSVGRDFEWIAHTWGGSAAVWQQRDWQGCDVIADGLIAAGDLVF</sequence>
<dbReference type="Proteomes" id="UP001165652">
    <property type="component" value="Unassembled WGS sequence"/>
</dbReference>
<name>A0ABT5J577_RHOTP</name>
<reference evidence="1" key="2">
    <citation type="submission" date="2023-02" db="EMBL/GenBank/DDBJ databases">
        <authorList>
            <person name="Rayyan A."/>
            <person name="Meyer T."/>
            <person name="Kyndt J.A."/>
        </authorList>
    </citation>
    <scope>NUCLEOTIDE SEQUENCE</scope>
    <source>
        <strain evidence="1">DSM 9987</strain>
    </source>
</reference>
<comment type="caution">
    <text evidence="1">The sequence shown here is derived from an EMBL/GenBank/DDBJ whole genome shotgun (WGS) entry which is preliminary data.</text>
</comment>
<accession>A0ABT5J577</accession>
<keyword evidence="2" id="KW-1185">Reference proteome</keyword>
<evidence type="ECO:0000313" key="1">
    <source>
        <dbReference type="EMBL" id="MDC7784801.1"/>
    </source>
</evidence>
<dbReference type="RefSeq" id="WP_272775647.1">
    <property type="nucleotide sequence ID" value="NZ_JAQQLI010000003.1"/>
</dbReference>
<protein>
    <submittedName>
        <fullName evidence="1">Uncharacterized protein</fullName>
    </submittedName>
</protein>
<organism evidence="1 2">
    <name type="scientific">Rhodoplanes tepidamans</name>
    <name type="common">Rhodoplanes cryptolactis</name>
    <dbReference type="NCBI Taxonomy" id="200616"/>
    <lineage>
        <taxon>Bacteria</taxon>
        <taxon>Pseudomonadati</taxon>
        <taxon>Pseudomonadota</taxon>
        <taxon>Alphaproteobacteria</taxon>
        <taxon>Hyphomicrobiales</taxon>
        <taxon>Nitrobacteraceae</taxon>
        <taxon>Rhodoplanes</taxon>
    </lineage>
</organism>
<proteinExistence type="predicted"/>
<gene>
    <name evidence="1" type="ORF">PQJ73_03815</name>
</gene>
<reference evidence="1" key="1">
    <citation type="journal article" date="2023" name="Microbiol Resour">
        <title>Genome Sequences of Rhodoplanes serenus and Two Thermotolerant Strains, Rhodoplanes tepidamans and 'Rhodoplanes cryptolactis,' Further Refine the Genus.</title>
        <authorList>
            <person name="Rayyan A.A."/>
            <person name="Kyndt J.A."/>
        </authorList>
    </citation>
    <scope>NUCLEOTIDE SEQUENCE</scope>
    <source>
        <strain evidence="1">DSM 9987</strain>
    </source>
</reference>